<sequence length="141" mass="16503">MKIRKEKLLILASAVWLIAGFNILRIGFISYVSHITFLNLILSTLVFVFFWFIIFNKLVTKHTNRIQNYKEEMQFVLKFFDIKSFCIMAFMMTFGIGIRVFSLVPEVFIAVFYSGLGCALFGAGILFGYNYFKLERKIYKV</sequence>
<keyword evidence="1" id="KW-1133">Transmembrane helix</keyword>
<comment type="caution">
    <text evidence="2">The sequence shown here is derived from an EMBL/GenBank/DDBJ whole genome shotgun (WGS) entry which is preliminary data.</text>
</comment>
<protein>
    <submittedName>
        <fullName evidence="2">Uncharacterized protein</fullName>
    </submittedName>
</protein>
<accession>A0A9X3XKM6</accession>
<gene>
    <name evidence="2" type="ORF">NE398_01725</name>
</gene>
<feature type="transmembrane region" description="Helical" evidence="1">
    <location>
        <begin position="80"/>
        <end position="101"/>
    </location>
</feature>
<evidence type="ECO:0000313" key="2">
    <source>
        <dbReference type="EMBL" id="MDC4238887.1"/>
    </source>
</evidence>
<dbReference type="Proteomes" id="UP001141183">
    <property type="component" value="Unassembled WGS sequence"/>
</dbReference>
<organism evidence="2 3">
    <name type="scientific">Clostridium tertium</name>
    <dbReference type="NCBI Taxonomy" id="1559"/>
    <lineage>
        <taxon>Bacteria</taxon>
        <taxon>Bacillati</taxon>
        <taxon>Bacillota</taxon>
        <taxon>Clostridia</taxon>
        <taxon>Eubacteriales</taxon>
        <taxon>Clostridiaceae</taxon>
        <taxon>Clostridium</taxon>
    </lineage>
</organism>
<dbReference type="AlphaFoldDB" id="A0A9X3XKM6"/>
<evidence type="ECO:0000313" key="3">
    <source>
        <dbReference type="Proteomes" id="UP001141183"/>
    </source>
</evidence>
<feature type="transmembrane region" description="Helical" evidence="1">
    <location>
        <begin position="37"/>
        <end position="59"/>
    </location>
</feature>
<dbReference type="EMBL" id="JAMRYU010000001">
    <property type="protein sequence ID" value="MDC4238887.1"/>
    <property type="molecule type" value="Genomic_DNA"/>
</dbReference>
<dbReference type="RefSeq" id="WP_008679913.1">
    <property type="nucleotide sequence ID" value="NZ_CABKOG010000003.1"/>
</dbReference>
<keyword evidence="1" id="KW-0472">Membrane</keyword>
<keyword evidence="3" id="KW-1185">Reference proteome</keyword>
<feature type="transmembrane region" description="Helical" evidence="1">
    <location>
        <begin position="9"/>
        <end position="31"/>
    </location>
</feature>
<proteinExistence type="predicted"/>
<reference evidence="2" key="1">
    <citation type="submission" date="2022-05" db="EMBL/GenBank/DDBJ databases">
        <title>Draft genome sequence of Clostridium tertium strain CP3 isolated from Peru.</title>
        <authorList>
            <person name="Hurtado R."/>
            <person name="Lima L."/>
            <person name="Sousa T."/>
            <person name="Jaiswal A.K."/>
            <person name="Tiwari S."/>
            <person name="Maturrano L."/>
            <person name="Brenig B."/>
            <person name="Azevedo V."/>
        </authorList>
    </citation>
    <scope>NUCLEOTIDE SEQUENCE</scope>
    <source>
        <strain evidence="2">CP3</strain>
    </source>
</reference>
<keyword evidence="1" id="KW-0812">Transmembrane</keyword>
<name>A0A9X3XKM6_9CLOT</name>
<evidence type="ECO:0000256" key="1">
    <source>
        <dbReference type="SAM" id="Phobius"/>
    </source>
</evidence>
<feature type="transmembrane region" description="Helical" evidence="1">
    <location>
        <begin position="107"/>
        <end position="132"/>
    </location>
</feature>